<name>A0A5B0X391_9GAMM</name>
<proteinExistence type="predicted"/>
<evidence type="ECO:0000256" key="3">
    <source>
        <dbReference type="ARBA" id="ARBA00023235"/>
    </source>
</evidence>
<protein>
    <submittedName>
        <fullName evidence="4">Enoyl-CoA hydratase</fullName>
    </submittedName>
</protein>
<keyword evidence="5" id="KW-1185">Reference proteome</keyword>
<dbReference type="InterPro" id="IPR029045">
    <property type="entry name" value="ClpP/crotonase-like_dom_sf"/>
</dbReference>
<keyword evidence="2" id="KW-0576">Peroxisome</keyword>
<dbReference type="Proteomes" id="UP000323708">
    <property type="component" value="Unassembled WGS sequence"/>
</dbReference>
<gene>
    <name evidence="4" type="ORF">F0M18_04800</name>
</gene>
<dbReference type="CDD" id="cd06558">
    <property type="entry name" value="crotonase-like"/>
    <property type="match status" value="1"/>
</dbReference>
<reference evidence="4 5" key="1">
    <citation type="submission" date="2019-09" db="EMBL/GenBank/DDBJ databases">
        <authorList>
            <person name="Chen X.-Y."/>
        </authorList>
    </citation>
    <scope>NUCLEOTIDE SEQUENCE [LARGE SCALE GENOMIC DNA]</scope>
    <source>
        <strain evidence="4 5">NY5</strain>
    </source>
</reference>
<dbReference type="Pfam" id="PF00378">
    <property type="entry name" value="ECH_1"/>
    <property type="match status" value="1"/>
</dbReference>
<dbReference type="GO" id="GO:0004165">
    <property type="term" value="F:delta(3)-delta(2)-enoyl-CoA isomerase activity"/>
    <property type="evidence" value="ECO:0007669"/>
    <property type="project" value="UniProtKB-ARBA"/>
</dbReference>
<dbReference type="EMBL" id="VTUX01000002">
    <property type="protein sequence ID" value="KAA1193165.1"/>
    <property type="molecule type" value="Genomic_DNA"/>
</dbReference>
<dbReference type="SUPFAM" id="SSF52096">
    <property type="entry name" value="ClpP/crotonase"/>
    <property type="match status" value="1"/>
</dbReference>
<dbReference type="PANTHER" id="PTHR43684:SF1">
    <property type="entry name" value="ENOYL-COA DELTA ISOMERASE 2"/>
    <property type="match status" value="1"/>
</dbReference>
<dbReference type="InterPro" id="IPR051053">
    <property type="entry name" value="ECH/Chromodomain_protein"/>
</dbReference>
<sequence>MTDLVLNENRDGVLLVTLNRPEKKNAINNAMWAGIAEVFNAAAIDDTVTCVLLTGAGDNFSAGVDLASFGEQDVDPQALFNAAALAVAEFDKPLVAAARGAAVGGGATVLFHADMVYAGESLRMRLPFASLGLAPEWASSYMLPANIGAQRAAELFYTAQWIDAGKALDSGVVAAVLPDEDVLAHAEARAREIAQWPVNSLREIKRTLRMHHLPAIKVAMQAEQEAMARQAGSPENIEAMTAFLEKRKPDFRNL</sequence>
<evidence type="ECO:0000256" key="2">
    <source>
        <dbReference type="ARBA" id="ARBA00023140"/>
    </source>
</evidence>
<dbReference type="PANTHER" id="PTHR43684">
    <property type="match status" value="1"/>
</dbReference>
<keyword evidence="3" id="KW-0413">Isomerase</keyword>
<dbReference type="InterPro" id="IPR001753">
    <property type="entry name" value="Enoyl-CoA_hydra/iso"/>
</dbReference>
<comment type="subcellular location">
    <subcellularLocation>
        <location evidence="1">Peroxisome</location>
    </subcellularLocation>
</comment>
<dbReference type="AlphaFoldDB" id="A0A5B0X391"/>
<comment type="caution">
    <text evidence="4">The sequence shown here is derived from an EMBL/GenBank/DDBJ whole genome shotgun (WGS) entry which is preliminary data.</text>
</comment>
<organism evidence="4 5">
    <name type="scientific">Pseudohalioglobus sediminis</name>
    <dbReference type="NCBI Taxonomy" id="2606449"/>
    <lineage>
        <taxon>Bacteria</taxon>
        <taxon>Pseudomonadati</taxon>
        <taxon>Pseudomonadota</taxon>
        <taxon>Gammaproteobacteria</taxon>
        <taxon>Cellvibrionales</taxon>
        <taxon>Halieaceae</taxon>
        <taxon>Pseudohalioglobus</taxon>
    </lineage>
</organism>
<dbReference type="RefSeq" id="WP_149610272.1">
    <property type="nucleotide sequence ID" value="NZ_VTUX01000002.1"/>
</dbReference>
<evidence type="ECO:0000313" key="4">
    <source>
        <dbReference type="EMBL" id="KAA1193165.1"/>
    </source>
</evidence>
<dbReference type="Gene3D" id="3.90.226.10">
    <property type="entry name" value="2-enoyl-CoA Hydratase, Chain A, domain 1"/>
    <property type="match status" value="1"/>
</dbReference>
<evidence type="ECO:0000256" key="1">
    <source>
        <dbReference type="ARBA" id="ARBA00004275"/>
    </source>
</evidence>
<evidence type="ECO:0000313" key="5">
    <source>
        <dbReference type="Proteomes" id="UP000323708"/>
    </source>
</evidence>
<accession>A0A5B0X391</accession>